<reference evidence="1 2" key="1">
    <citation type="submission" date="2017-07" db="EMBL/GenBank/DDBJ databases">
        <authorList>
            <person name="Sun Z.S."/>
            <person name="Albrecht U."/>
            <person name="Echele G."/>
            <person name="Lee C.C."/>
        </authorList>
    </citation>
    <scope>NUCLEOTIDE SEQUENCE [LARGE SCALE GENOMIC DNA]</scope>
    <source>
        <strain evidence="1 2">CGMCC 1.12672</strain>
    </source>
</reference>
<evidence type="ECO:0008006" key="3">
    <source>
        <dbReference type="Google" id="ProtNLM"/>
    </source>
</evidence>
<protein>
    <recommendedName>
        <fullName evidence="3">Porin</fullName>
    </recommendedName>
</protein>
<dbReference type="Proteomes" id="UP000219494">
    <property type="component" value="Unassembled WGS sequence"/>
</dbReference>
<dbReference type="EMBL" id="OBMI01000001">
    <property type="protein sequence ID" value="SOB80415.1"/>
    <property type="molecule type" value="Genomic_DNA"/>
</dbReference>
<evidence type="ECO:0000313" key="1">
    <source>
        <dbReference type="EMBL" id="SOB80415.1"/>
    </source>
</evidence>
<keyword evidence="2" id="KW-1185">Reference proteome</keyword>
<evidence type="ECO:0000313" key="2">
    <source>
        <dbReference type="Proteomes" id="UP000219494"/>
    </source>
</evidence>
<sequence>MVATRTIVGIGVAAALAVVAGVAPAIGADEGRLTARAAPAGVGGGLGGFTPSAGDPKLAAALARAGLSASGFRFTPSGATEKASRAVTVAVRARSNRTPAALGERVAAPSPVALAPIAYNLGVAVGWKRFALSSELTKVDLAGQPGSRESADLGISYTGRSFGARVKAEAVRPLANQPRLLAETPSYSLEAGGAYKITRNLDVTAGVRYRSDRERLPQLTDDRRDSQSVYVGTAFRF</sequence>
<dbReference type="Gene3D" id="2.40.160.20">
    <property type="match status" value="1"/>
</dbReference>
<name>A0A285QEL7_9SPHN</name>
<proteinExistence type="predicted"/>
<dbReference type="RefSeq" id="WP_245858214.1">
    <property type="nucleotide sequence ID" value="NZ_OBMI01000001.1"/>
</dbReference>
<dbReference type="AlphaFoldDB" id="A0A285QEL7"/>
<accession>A0A285QEL7</accession>
<gene>
    <name evidence="1" type="ORF">SAMN06297144_1050</name>
</gene>
<organism evidence="1 2">
    <name type="scientific">Sphingomonas guangdongensis</name>
    <dbReference type="NCBI Taxonomy" id="1141890"/>
    <lineage>
        <taxon>Bacteria</taxon>
        <taxon>Pseudomonadati</taxon>
        <taxon>Pseudomonadota</taxon>
        <taxon>Alphaproteobacteria</taxon>
        <taxon>Sphingomonadales</taxon>
        <taxon>Sphingomonadaceae</taxon>
        <taxon>Sphingomonas</taxon>
    </lineage>
</organism>